<gene>
    <name evidence="8" type="ORF">AXG93_3941s1010</name>
</gene>
<sequence length="667" mass="71776">MAAMPEYLWFVIVGAFVAFAFGWGNGANDLANGFATSVGSKTLTMGQAVLIAIVFDFLGAILLGRVVTSTIASGVADLNSFLGNPEVYAYGMICACTAGSFWLAVASRIGVNVSGTHFIVGGIVAFSLIWDGKDAIIWAERDNSIDAFPYKGVVSIATSWIMSPILAAAGSGLLFLALRTLVLRRKNAYKVAFWTLPPTIFFTVFVNMYFIFTKGAKKQMDKDGVHWSYSKTAWISAIIAAGSAIVSAITVVPFLYRKMNATEGNRIGEFDSVPGVDGEKPIKVVESEEKTIQDQAPQSFGSKIWKIISHGWTQDIHNVVNTNQTVGDIHKHAEVFEPRVEYAFMYLQVFSAICVIFSHGAGEVGYAAGPMSIILQVYEDGKLTKNVQPKMWVVVFGGIALISGLATYGYHTMRTMGVKLVKITPTRGFCAELATAMVVMVASQYGLPQSGSLVIVGAIVGVGLVEGSKGVNWKQFGIQVVGWAVSTVVVGLTVAALFAQGLYAPSAIDAKAVITYKTELASINTHWYKEFNTTLQSYKEASAAGVLDRLPNATWVELNATLAKNAKAAKDLGDFKKYAAKKPAAYINSLNTLFALYQDYSILTLGQNDVYNGSLTCNSNFVADIGNGTRVACIAPSLADPGTKFKFEMGLQNITGGFYLYFEQGQG</sequence>
<feature type="transmembrane region" description="Helical" evidence="7">
    <location>
        <begin position="159"/>
        <end position="179"/>
    </location>
</feature>
<evidence type="ECO:0000256" key="1">
    <source>
        <dbReference type="ARBA" id="ARBA00004141"/>
    </source>
</evidence>
<feature type="transmembrane region" description="Helical" evidence="7">
    <location>
        <begin position="391"/>
        <end position="408"/>
    </location>
</feature>
<evidence type="ECO:0000313" key="9">
    <source>
        <dbReference type="Proteomes" id="UP000077202"/>
    </source>
</evidence>
<feature type="transmembrane region" description="Helical" evidence="7">
    <location>
        <begin position="191"/>
        <end position="212"/>
    </location>
</feature>
<comment type="caution">
    <text evidence="8">The sequence shown here is derived from an EMBL/GenBank/DDBJ whole genome shotgun (WGS) entry which is preliminary data.</text>
</comment>
<evidence type="ECO:0000313" key="8">
    <source>
        <dbReference type="EMBL" id="OAE22920.1"/>
    </source>
</evidence>
<accession>A0A176VPT4</accession>
<comment type="function">
    <text evidence="7">Sodium-phosphate symporter.</text>
</comment>
<dbReference type="PANTHER" id="PTHR11101:SF95">
    <property type="entry name" value="PHOSPHATE TRANSPORTER"/>
    <property type="match status" value="1"/>
</dbReference>
<comment type="subcellular location">
    <subcellularLocation>
        <location evidence="1 7">Membrane</location>
        <topology evidence="1 7">Multi-pass membrane protein</topology>
    </subcellularLocation>
</comment>
<feature type="transmembrane region" description="Helical" evidence="7">
    <location>
        <begin position="6"/>
        <end position="27"/>
    </location>
</feature>
<feature type="transmembrane region" description="Helical" evidence="7">
    <location>
        <begin position="480"/>
        <end position="503"/>
    </location>
</feature>
<evidence type="ECO:0000256" key="2">
    <source>
        <dbReference type="ARBA" id="ARBA00022448"/>
    </source>
</evidence>
<feature type="transmembrane region" description="Helical" evidence="7">
    <location>
        <begin position="232"/>
        <end position="256"/>
    </location>
</feature>
<dbReference type="GO" id="GO:0016020">
    <property type="term" value="C:membrane"/>
    <property type="evidence" value="ECO:0007669"/>
    <property type="project" value="UniProtKB-SubCell"/>
</dbReference>
<evidence type="ECO:0000256" key="7">
    <source>
        <dbReference type="RuleBase" id="RU363058"/>
    </source>
</evidence>
<evidence type="ECO:0000256" key="4">
    <source>
        <dbReference type="ARBA" id="ARBA00022692"/>
    </source>
</evidence>
<dbReference type="PANTHER" id="PTHR11101">
    <property type="entry name" value="PHOSPHATE TRANSPORTER"/>
    <property type="match status" value="1"/>
</dbReference>
<keyword evidence="4 7" id="KW-0812">Transmembrane</keyword>
<dbReference type="AlphaFoldDB" id="A0A176VPT4"/>
<reference evidence="8" key="1">
    <citation type="submission" date="2016-03" db="EMBL/GenBank/DDBJ databases">
        <title>Mechanisms controlling the formation of the plant cell surface in tip-growing cells are functionally conserved among land plants.</title>
        <authorList>
            <person name="Honkanen S."/>
            <person name="Jones V.A."/>
            <person name="Morieri G."/>
            <person name="Champion C."/>
            <person name="Hetherington A.J."/>
            <person name="Kelly S."/>
            <person name="Saint-Marcoux D."/>
            <person name="Proust H."/>
            <person name="Prescott H."/>
            <person name="Dolan L."/>
        </authorList>
    </citation>
    <scope>NUCLEOTIDE SEQUENCE [LARGE SCALE GENOMIC DNA]</scope>
    <source>
        <tissue evidence="8">Whole gametophyte</tissue>
    </source>
</reference>
<keyword evidence="2 7" id="KW-0813">Transport</keyword>
<dbReference type="InterPro" id="IPR001204">
    <property type="entry name" value="Phos_transporter"/>
</dbReference>
<dbReference type="Pfam" id="PF01384">
    <property type="entry name" value="PHO4"/>
    <property type="match status" value="1"/>
</dbReference>
<comment type="similarity">
    <text evidence="7">Belongs to the inorganic phosphate transporter (PiT) (TC 2.A.20) family.</text>
</comment>
<evidence type="ECO:0000256" key="6">
    <source>
        <dbReference type="ARBA" id="ARBA00023136"/>
    </source>
</evidence>
<feature type="transmembrane region" description="Helical" evidence="7">
    <location>
        <begin position="118"/>
        <end position="139"/>
    </location>
</feature>
<keyword evidence="6 7" id="KW-0472">Membrane</keyword>
<feature type="transmembrane region" description="Helical" evidence="7">
    <location>
        <begin position="48"/>
        <end position="67"/>
    </location>
</feature>
<keyword evidence="5 7" id="KW-1133">Transmembrane helix</keyword>
<feature type="transmembrane region" description="Helical" evidence="7">
    <location>
        <begin position="451"/>
        <end position="468"/>
    </location>
</feature>
<protein>
    <recommendedName>
        <fullName evidence="7">Phosphate transporter</fullName>
    </recommendedName>
</protein>
<dbReference type="EMBL" id="LVLJ01003007">
    <property type="protein sequence ID" value="OAE22920.1"/>
    <property type="molecule type" value="Genomic_DNA"/>
</dbReference>
<dbReference type="Proteomes" id="UP000077202">
    <property type="component" value="Unassembled WGS sequence"/>
</dbReference>
<organism evidence="8 9">
    <name type="scientific">Marchantia polymorpha subsp. ruderalis</name>
    <dbReference type="NCBI Taxonomy" id="1480154"/>
    <lineage>
        <taxon>Eukaryota</taxon>
        <taxon>Viridiplantae</taxon>
        <taxon>Streptophyta</taxon>
        <taxon>Embryophyta</taxon>
        <taxon>Marchantiophyta</taxon>
        <taxon>Marchantiopsida</taxon>
        <taxon>Marchantiidae</taxon>
        <taxon>Marchantiales</taxon>
        <taxon>Marchantiaceae</taxon>
        <taxon>Marchantia</taxon>
    </lineage>
</organism>
<keyword evidence="9" id="KW-1185">Reference proteome</keyword>
<evidence type="ECO:0000256" key="5">
    <source>
        <dbReference type="ARBA" id="ARBA00022989"/>
    </source>
</evidence>
<name>A0A176VPT4_MARPO</name>
<proteinExistence type="inferred from homology"/>
<evidence type="ECO:0000256" key="3">
    <source>
        <dbReference type="ARBA" id="ARBA00022592"/>
    </source>
</evidence>
<feature type="transmembrane region" description="Helical" evidence="7">
    <location>
        <begin position="87"/>
        <end position="106"/>
    </location>
</feature>
<dbReference type="GO" id="GO:0035435">
    <property type="term" value="P:phosphate ion transmembrane transport"/>
    <property type="evidence" value="ECO:0007669"/>
    <property type="project" value="TreeGrafter"/>
</dbReference>
<dbReference type="GO" id="GO:0005315">
    <property type="term" value="F:phosphate transmembrane transporter activity"/>
    <property type="evidence" value="ECO:0007669"/>
    <property type="project" value="InterPro"/>
</dbReference>
<keyword evidence="3 7" id="KW-0592">Phosphate transport</keyword>